<evidence type="ECO:0000313" key="3">
    <source>
        <dbReference type="Proteomes" id="UP000051638"/>
    </source>
</evidence>
<proteinExistence type="predicted"/>
<organism evidence="2 3">
    <name type="scientific">Loigolactobacillus rennini DSM 20253</name>
    <dbReference type="NCBI Taxonomy" id="1423796"/>
    <lineage>
        <taxon>Bacteria</taxon>
        <taxon>Bacillati</taxon>
        <taxon>Bacillota</taxon>
        <taxon>Bacilli</taxon>
        <taxon>Lactobacillales</taxon>
        <taxon>Lactobacillaceae</taxon>
        <taxon>Loigolactobacillus</taxon>
    </lineage>
</organism>
<comment type="subcellular location">
    <subcellularLocation>
        <location evidence="1">Cytoplasm</location>
    </subcellularLocation>
</comment>
<gene>
    <name evidence="2" type="ORF">FC24_GL001076</name>
</gene>
<evidence type="ECO:0008006" key="4">
    <source>
        <dbReference type="Google" id="ProtNLM"/>
    </source>
</evidence>
<comment type="caution">
    <text evidence="2">The sequence shown here is derived from an EMBL/GenBank/DDBJ whole genome shotgun (WGS) entry which is preliminary data.</text>
</comment>
<name>A0A0R2D4C8_9LACO</name>
<reference evidence="2 3" key="1">
    <citation type="journal article" date="2015" name="Genome Announc.">
        <title>Expanding the biotechnology potential of lactobacilli through comparative genomics of 213 strains and associated genera.</title>
        <authorList>
            <person name="Sun Z."/>
            <person name="Harris H.M."/>
            <person name="McCann A."/>
            <person name="Guo C."/>
            <person name="Argimon S."/>
            <person name="Zhang W."/>
            <person name="Yang X."/>
            <person name="Jeffery I.B."/>
            <person name="Cooney J.C."/>
            <person name="Kagawa T.F."/>
            <person name="Liu W."/>
            <person name="Song Y."/>
            <person name="Salvetti E."/>
            <person name="Wrobel A."/>
            <person name="Rasinkangas P."/>
            <person name="Parkhill J."/>
            <person name="Rea M.C."/>
            <person name="O'Sullivan O."/>
            <person name="Ritari J."/>
            <person name="Douillard F.P."/>
            <person name="Paul Ross R."/>
            <person name="Yang R."/>
            <person name="Briner A.E."/>
            <person name="Felis G.E."/>
            <person name="de Vos W.M."/>
            <person name="Barrangou R."/>
            <person name="Klaenhammer T.R."/>
            <person name="Caufield P.W."/>
            <person name="Cui Y."/>
            <person name="Zhang H."/>
            <person name="O'Toole P.W."/>
        </authorList>
    </citation>
    <scope>NUCLEOTIDE SEQUENCE [LARGE SCALE GENOMIC DNA]</scope>
    <source>
        <strain evidence="2 3">DSM 20253</strain>
    </source>
</reference>
<dbReference type="EMBL" id="AYYI01000027">
    <property type="protein sequence ID" value="KRM98737.1"/>
    <property type="molecule type" value="Genomic_DNA"/>
</dbReference>
<evidence type="ECO:0000313" key="2">
    <source>
        <dbReference type="EMBL" id="KRM98737.1"/>
    </source>
</evidence>
<dbReference type="PANTHER" id="PTHR36438:SF1">
    <property type="entry name" value="IRON-SULFUR CLUSTER REPAIR PROTEIN YTFE"/>
    <property type="match status" value="1"/>
</dbReference>
<dbReference type="PANTHER" id="PTHR36438">
    <property type="entry name" value="IRON-SULFUR CLUSTER REPAIR PROTEIN YTFE"/>
    <property type="match status" value="1"/>
</dbReference>
<dbReference type="InterPro" id="IPR019903">
    <property type="entry name" value="RIC_family"/>
</dbReference>
<dbReference type="RefSeq" id="WP_235807316.1">
    <property type="nucleotide sequence ID" value="NZ_AYYI01000027.1"/>
</dbReference>
<dbReference type="Proteomes" id="UP000051638">
    <property type="component" value="Unassembled WGS sequence"/>
</dbReference>
<accession>A0A0R2D4C8</accession>
<dbReference type="STRING" id="1423796.FC24_GL001076"/>
<dbReference type="GO" id="GO:0005737">
    <property type="term" value="C:cytoplasm"/>
    <property type="evidence" value="ECO:0007669"/>
    <property type="project" value="UniProtKB-SubCell"/>
</dbReference>
<keyword evidence="3" id="KW-1185">Reference proteome</keyword>
<protein>
    <recommendedName>
        <fullName evidence="4">Iron-sulfur cluster repair di-iron protein, ric</fullName>
    </recommendedName>
</protein>
<evidence type="ECO:0000256" key="1">
    <source>
        <dbReference type="ARBA" id="ARBA00004496"/>
    </source>
</evidence>
<dbReference type="PATRIC" id="fig|1423796.3.peg.1100"/>
<sequence>MMTKQTFITNEFPKLDFYTSQILKVHGQHHPELQQVRELFVALAEKLTQEPTADPTAELDQLAEVTDNYTVPADGCEAYQATYQLLSDFHQLVSE</sequence>
<dbReference type="AlphaFoldDB" id="A0A0R2D4C8"/>